<dbReference type="PRINTS" id="PR00385">
    <property type="entry name" value="P450"/>
</dbReference>
<feature type="transmembrane region" description="Helical" evidence="14">
    <location>
        <begin position="6"/>
        <end position="24"/>
    </location>
</feature>
<reference evidence="15" key="1">
    <citation type="submission" date="2025-08" db="UniProtKB">
        <authorList>
            <consortium name="Ensembl"/>
        </authorList>
    </citation>
    <scope>IDENTIFICATION</scope>
</reference>
<proteinExistence type="inferred from homology"/>
<evidence type="ECO:0000256" key="9">
    <source>
        <dbReference type="ARBA" id="ARBA00023004"/>
    </source>
</evidence>
<dbReference type="Ensembl" id="ENSLLET00000032906.1">
    <property type="protein sequence ID" value="ENSLLEP00000031691.1"/>
    <property type="gene ID" value="ENSLLEG00000020080.1"/>
</dbReference>
<evidence type="ECO:0000256" key="13">
    <source>
        <dbReference type="RuleBase" id="RU000461"/>
    </source>
</evidence>
<dbReference type="Gene3D" id="1.10.630.10">
    <property type="entry name" value="Cytochrome P450"/>
    <property type="match status" value="1"/>
</dbReference>
<dbReference type="GeneTree" id="ENSGT00940000161956"/>
<dbReference type="InterPro" id="IPR002401">
    <property type="entry name" value="Cyt_P450_E_grp-I"/>
</dbReference>
<dbReference type="GO" id="GO:0006082">
    <property type="term" value="P:organic acid metabolic process"/>
    <property type="evidence" value="ECO:0007669"/>
    <property type="project" value="TreeGrafter"/>
</dbReference>
<protein>
    <recommendedName>
        <fullName evidence="17">Cytochrome P450</fullName>
    </recommendedName>
</protein>
<reference evidence="15" key="2">
    <citation type="submission" date="2025-09" db="UniProtKB">
        <authorList>
            <consortium name="Ensembl"/>
        </authorList>
    </citation>
    <scope>IDENTIFICATION</scope>
</reference>
<evidence type="ECO:0000256" key="14">
    <source>
        <dbReference type="SAM" id="Phobius"/>
    </source>
</evidence>
<keyword evidence="14" id="KW-1133">Transmembrane helix</keyword>
<evidence type="ECO:0000256" key="6">
    <source>
        <dbReference type="ARBA" id="ARBA00022824"/>
    </source>
</evidence>
<organism evidence="15 16">
    <name type="scientific">Leptobrachium leishanense</name>
    <name type="common">Leishan spiny toad</name>
    <dbReference type="NCBI Taxonomy" id="445787"/>
    <lineage>
        <taxon>Eukaryota</taxon>
        <taxon>Metazoa</taxon>
        <taxon>Chordata</taxon>
        <taxon>Craniata</taxon>
        <taxon>Vertebrata</taxon>
        <taxon>Euteleostomi</taxon>
        <taxon>Amphibia</taxon>
        <taxon>Batrachia</taxon>
        <taxon>Anura</taxon>
        <taxon>Pelobatoidea</taxon>
        <taxon>Megophryidae</taxon>
        <taxon>Leptobrachium</taxon>
    </lineage>
</organism>
<dbReference type="GO" id="GO:0020037">
    <property type="term" value="F:heme binding"/>
    <property type="evidence" value="ECO:0007669"/>
    <property type="project" value="InterPro"/>
</dbReference>
<dbReference type="InterPro" id="IPR017972">
    <property type="entry name" value="Cyt_P450_CS"/>
</dbReference>
<evidence type="ECO:0000256" key="1">
    <source>
        <dbReference type="ARBA" id="ARBA00001971"/>
    </source>
</evidence>
<keyword evidence="11 14" id="KW-0472">Membrane</keyword>
<dbReference type="Pfam" id="PF00067">
    <property type="entry name" value="p450"/>
    <property type="match status" value="1"/>
</dbReference>
<comment type="subcellular location">
    <subcellularLocation>
        <location evidence="2">Microsome membrane</location>
    </subcellularLocation>
</comment>
<evidence type="ECO:0000256" key="5">
    <source>
        <dbReference type="ARBA" id="ARBA00022723"/>
    </source>
</evidence>
<feature type="binding site" description="axial binding residue" evidence="12">
    <location>
        <position position="440"/>
    </location>
    <ligand>
        <name>heme</name>
        <dbReference type="ChEBI" id="CHEBI:30413"/>
    </ligand>
    <ligandPart>
        <name>Fe</name>
        <dbReference type="ChEBI" id="CHEBI:18248"/>
    </ligandPart>
</feature>
<dbReference type="GO" id="GO:0016712">
    <property type="term" value="F:oxidoreductase activity, acting on paired donors, with incorporation or reduction of molecular oxygen, reduced flavin or flavoprotein as one donor, and incorporation of one atom of oxygen"/>
    <property type="evidence" value="ECO:0007669"/>
    <property type="project" value="TreeGrafter"/>
</dbReference>
<evidence type="ECO:0000256" key="7">
    <source>
        <dbReference type="ARBA" id="ARBA00022848"/>
    </source>
</evidence>
<keyword evidence="16" id="KW-1185">Reference proteome</keyword>
<dbReference type="GO" id="GO:0006805">
    <property type="term" value="P:xenobiotic metabolic process"/>
    <property type="evidence" value="ECO:0007669"/>
    <property type="project" value="TreeGrafter"/>
</dbReference>
<dbReference type="InterPro" id="IPR036396">
    <property type="entry name" value="Cyt_P450_sf"/>
</dbReference>
<dbReference type="GO" id="GO:0005506">
    <property type="term" value="F:iron ion binding"/>
    <property type="evidence" value="ECO:0007669"/>
    <property type="project" value="InterPro"/>
</dbReference>
<evidence type="ECO:0000256" key="4">
    <source>
        <dbReference type="ARBA" id="ARBA00022617"/>
    </source>
</evidence>
<keyword evidence="9 12" id="KW-0408">Iron</keyword>
<name>A0A8C5Q2W3_9ANUR</name>
<dbReference type="InterPro" id="IPR001128">
    <property type="entry name" value="Cyt_P450"/>
</dbReference>
<evidence type="ECO:0008006" key="17">
    <source>
        <dbReference type="Google" id="ProtNLM"/>
    </source>
</evidence>
<evidence type="ECO:0000256" key="8">
    <source>
        <dbReference type="ARBA" id="ARBA00023002"/>
    </source>
</evidence>
<accession>A0A8C5Q2W3</accession>
<keyword evidence="10 13" id="KW-0503">Monooxygenase</keyword>
<dbReference type="PROSITE" id="PS00086">
    <property type="entry name" value="CYTOCHROME_P450"/>
    <property type="match status" value="1"/>
</dbReference>
<dbReference type="OrthoDB" id="2789670at2759"/>
<keyword evidence="4 12" id="KW-0349">Heme</keyword>
<dbReference type="GO" id="GO:0005737">
    <property type="term" value="C:cytoplasm"/>
    <property type="evidence" value="ECO:0007669"/>
    <property type="project" value="TreeGrafter"/>
</dbReference>
<evidence type="ECO:0000256" key="10">
    <source>
        <dbReference type="ARBA" id="ARBA00023033"/>
    </source>
</evidence>
<dbReference type="PANTHER" id="PTHR24300">
    <property type="entry name" value="CYTOCHROME P450 508A4-RELATED"/>
    <property type="match status" value="1"/>
</dbReference>
<evidence type="ECO:0000256" key="2">
    <source>
        <dbReference type="ARBA" id="ARBA00004524"/>
    </source>
</evidence>
<keyword evidence="14" id="KW-0812">Transmembrane</keyword>
<dbReference type="SUPFAM" id="SSF48264">
    <property type="entry name" value="Cytochrome P450"/>
    <property type="match status" value="1"/>
</dbReference>
<evidence type="ECO:0000313" key="15">
    <source>
        <dbReference type="Ensembl" id="ENSLLEP00000031691.1"/>
    </source>
</evidence>
<evidence type="ECO:0000313" key="16">
    <source>
        <dbReference type="Proteomes" id="UP000694569"/>
    </source>
</evidence>
<keyword evidence="8 13" id="KW-0560">Oxidoreductase</keyword>
<dbReference type="AlphaFoldDB" id="A0A8C5Q2W3"/>
<comment type="similarity">
    <text evidence="3 13">Belongs to the cytochrome P450 family.</text>
</comment>
<keyword evidence="6" id="KW-0256">Endoplasmic reticulum</keyword>
<dbReference type="GO" id="GO:0046222">
    <property type="term" value="P:aflatoxin metabolic process"/>
    <property type="evidence" value="ECO:0007669"/>
    <property type="project" value="UniProtKB-ARBA"/>
</dbReference>
<keyword evidence="5 12" id="KW-0479">Metal-binding</keyword>
<comment type="cofactor">
    <cofactor evidence="1 12">
        <name>heme</name>
        <dbReference type="ChEBI" id="CHEBI:30413"/>
    </cofactor>
</comment>
<evidence type="ECO:0000256" key="3">
    <source>
        <dbReference type="ARBA" id="ARBA00010617"/>
    </source>
</evidence>
<dbReference type="PANTHER" id="PTHR24300:SF291">
    <property type="entry name" value="CYTOCHROME P450 2W1"/>
    <property type="match status" value="1"/>
</dbReference>
<evidence type="ECO:0000256" key="11">
    <source>
        <dbReference type="ARBA" id="ARBA00023136"/>
    </source>
</evidence>
<keyword evidence="7" id="KW-0492">Microsome</keyword>
<evidence type="ECO:0000256" key="12">
    <source>
        <dbReference type="PIRSR" id="PIRSR602401-1"/>
    </source>
</evidence>
<dbReference type="PRINTS" id="PR00463">
    <property type="entry name" value="EP450I"/>
</dbReference>
<dbReference type="FunFam" id="1.10.630.10:FF:000010">
    <property type="entry name" value="cytochrome P450 2W1 isoform X2"/>
    <property type="match status" value="1"/>
</dbReference>
<dbReference type="InterPro" id="IPR050182">
    <property type="entry name" value="Cytochrome_P450_fam2"/>
</dbReference>
<dbReference type="Proteomes" id="UP000694569">
    <property type="component" value="Unplaced"/>
</dbReference>
<sequence>MSFYSQAVTLVLLFVLILTLLLYLTSLSKKIKYRFPPGPTPLPLVGNVHLLNIKRQDYTFMKLAKKYGNVFTFHLGTIKAVVLIGYDAVKEGLVDLNYEFGSRGAIPVADGFQHGQGVIFSNGPNWKVTRRFTLSILRDLGMGKRPIEGKISEELHHLCELIQSFNGEAFSKNIFTNAPPNIIFGMLFGRRFDYSNPTFRKLVGFIDDLVVLTGSPPAQYYNFLPWLKPVLKTPDIVIETVNQLNIVLKKLIGEAKDVMSEHDWTTYLQAFIQKDQNENNVEENEKVFQEKNLLASIFDLMLGGTETTSTTLQWGVLLMMKFPHIQKKVIDEIESVIGLERPPKWDDQKQMPYCLAVVHEIQRYGNILQFLPHETLKDTHFRDYFLPKGTQVYPIFTSVLYDETQWETPYQFNPNHFLDAEGKFLKKDSFYAFSKGRRVCAGETLARMELFLFFTGLVQKFRFHPPQGLDKSDLDLTPETFFTMRPQHYNVRAVLRE</sequence>